<reference evidence="11" key="1">
    <citation type="submission" date="2021-01" db="EMBL/GenBank/DDBJ databases">
        <authorList>
            <person name="Li R."/>
            <person name="Bekaert M."/>
        </authorList>
    </citation>
    <scope>NUCLEOTIDE SEQUENCE</scope>
    <source>
        <strain evidence="11">Farmed</strain>
    </source>
</reference>
<comment type="caution">
    <text evidence="11">The sequence shown here is derived from an EMBL/GenBank/DDBJ whole genome shotgun (WGS) entry which is preliminary data.</text>
</comment>
<feature type="transmembrane region" description="Helical" evidence="9">
    <location>
        <begin position="35"/>
        <end position="55"/>
    </location>
</feature>
<evidence type="ECO:0000259" key="10">
    <source>
        <dbReference type="Pfam" id="PF08357"/>
    </source>
</evidence>
<dbReference type="Proteomes" id="UP000597762">
    <property type="component" value="Unassembled WGS sequence"/>
</dbReference>
<evidence type="ECO:0000256" key="8">
    <source>
        <dbReference type="SAM" id="MobiDB-lite"/>
    </source>
</evidence>
<keyword evidence="5 9" id="KW-0472">Membrane</keyword>
<evidence type="ECO:0000256" key="5">
    <source>
        <dbReference type="ARBA" id="ARBA00023136"/>
    </source>
</evidence>
<sequence>MTNLFFFLSFYFIFSFSLFIYFVSLFLFPLSLVCFFPLSLVCFFPLSPVCFFPLSPVCFFPLSPVSFSPSLSFSLLSFSFSHSHSLSFSFSLILILSHSHSLSFSFSLILILSHSHSLSFSFSLILILSHSHSLSFSFSLILILSHSLSFSFSLILSHLSFSLILSHSHSLSFSFSHSLSFSFSLILSHSHSLSFSFSLILILSHSHSLSFSFSLILILSHSHSLSFSFSHSFSLILILSHSHLSHSHSLSFSFSLILILSHSLSFSLILSHSHSLSFSLILILSHSLSFSFSLILSHSLSFSFSLILILSHSHSLSFSLILSLILSHSHSLSFSFSLILILSHSLFSHSHSLSFSLLSFLLFHLFILSLSPLSLSPFFFFFSLLLNFFHFSFFFLFFSLFFFLFLQHFSSSFSPFFFFFLSPFCSLISLFLSFFSFLSLFLSLSLSLSLSLDFFFLIYAYIIYFPDLKLSWPNDKSITIQFDPSMTNFTSFNVTLLKDNKKLDNRKINESNINYTLKCNGKYMFTIQPIDNNQWAVGKCLCYDSFSRCQWCLITKKYFNFRTGEDCLKNESTSSVTSQAQNITTVTVQVTITNKEKTSKNHAPDENSTDYPISSEQNSKAPHIDSKITTIIFICAGIIIAVILGLIVVYFMFKNRTSSSSGILQNYDNLIPEDDTLTTKQVLLLFSNDHDFHYNVVNCLTSSLENDFKCHILYTPCITEKGILQWLHKTVAECDTVLLLHSESIKRQCEAWRVGKEYSQLRDDPNESTLMPILAHLQNCPKVQPYYSKFVSCHLKHLSDKYILHEFPFRDNFVLVKELKELVCRLHQLAPNSNLKKAFKMSLDSYHNTPKGQSLIQAIERTAKFEENQNWFIDKYKCAEYCTESTTDKCDCTSIFISDYQNGGIDYLKTEVDGRHDRCLPKPYFNDINSVSDISHCSTMLADINERNDRSLKNRNSFLETLPDDVHDLSM</sequence>
<keyword evidence="12" id="KW-1185">Reference proteome</keyword>
<feature type="region of interest" description="Disordered" evidence="8">
    <location>
        <begin position="595"/>
        <end position="618"/>
    </location>
</feature>
<dbReference type="Gene3D" id="3.40.50.11530">
    <property type="match status" value="1"/>
</dbReference>
<dbReference type="InterPro" id="IPR013568">
    <property type="entry name" value="SEFIR_dom"/>
</dbReference>
<dbReference type="Pfam" id="PF08357">
    <property type="entry name" value="SEFIR"/>
    <property type="match status" value="1"/>
</dbReference>
<evidence type="ECO:0000256" key="4">
    <source>
        <dbReference type="ARBA" id="ARBA00022989"/>
    </source>
</evidence>
<feature type="transmembrane region" description="Helical" evidence="9">
    <location>
        <begin position="6"/>
        <end position="28"/>
    </location>
</feature>
<dbReference type="PANTHER" id="PTHR15583">
    <property type="entry name" value="INTERLEUKIN-17 RECEPTOR"/>
    <property type="match status" value="1"/>
</dbReference>
<keyword evidence="2 9" id="KW-0812">Transmembrane</keyword>
<comment type="subcellular location">
    <subcellularLocation>
        <location evidence="1">Membrane</location>
        <topology evidence="1">Single-pass type I membrane protein</topology>
    </subcellularLocation>
</comment>
<evidence type="ECO:0000313" key="12">
    <source>
        <dbReference type="Proteomes" id="UP000597762"/>
    </source>
</evidence>
<feature type="compositionally biased region" description="Basic and acidic residues" evidence="8">
    <location>
        <begin position="595"/>
        <end position="605"/>
    </location>
</feature>
<feature type="transmembrane region" description="Helical" evidence="9">
    <location>
        <begin position="225"/>
        <end position="244"/>
    </location>
</feature>
<feature type="transmembrane region" description="Helical" evidence="9">
    <location>
        <begin position="75"/>
        <end position="96"/>
    </location>
</feature>
<feature type="transmembrane region" description="Helical" evidence="9">
    <location>
        <begin position="379"/>
        <end position="404"/>
    </location>
</feature>
<evidence type="ECO:0000256" key="9">
    <source>
        <dbReference type="SAM" id="Phobius"/>
    </source>
</evidence>
<feature type="transmembrane region" description="Helical" evidence="9">
    <location>
        <begin position="316"/>
        <end position="341"/>
    </location>
</feature>
<feature type="domain" description="SEFIR" evidence="10">
    <location>
        <begin position="681"/>
        <end position="826"/>
    </location>
</feature>
<keyword evidence="7" id="KW-0325">Glycoprotein</keyword>
<feature type="transmembrane region" description="Helical" evidence="9">
    <location>
        <begin position="444"/>
        <end position="464"/>
    </location>
</feature>
<keyword evidence="4 9" id="KW-1133">Transmembrane helix</keyword>
<dbReference type="PANTHER" id="PTHR15583:SF7">
    <property type="entry name" value="INTERLEUKIN CYTOKINE RECEPTOR-RELATED PROTEIN 2"/>
    <property type="match status" value="1"/>
</dbReference>
<feature type="compositionally biased region" description="Polar residues" evidence="8">
    <location>
        <begin position="609"/>
        <end position="618"/>
    </location>
</feature>
<feature type="transmembrane region" description="Helical" evidence="9">
    <location>
        <begin position="353"/>
        <end position="373"/>
    </location>
</feature>
<organism evidence="11 12">
    <name type="scientific">Acanthosepion pharaonis</name>
    <name type="common">Pharaoh cuttlefish</name>
    <name type="synonym">Sepia pharaonis</name>
    <dbReference type="NCBI Taxonomy" id="158019"/>
    <lineage>
        <taxon>Eukaryota</taxon>
        <taxon>Metazoa</taxon>
        <taxon>Spiralia</taxon>
        <taxon>Lophotrochozoa</taxon>
        <taxon>Mollusca</taxon>
        <taxon>Cephalopoda</taxon>
        <taxon>Coleoidea</taxon>
        <taxon>Decapodiformes</taxon>
        <taxon>Sepiida</taxon>
        <taxon>Sepiina</taxon>
        <taxon>Sepiidae</taxon>
        <taxon>Acanthosepion</taxon>
    </lineage>
</organism>
<accession>A0A812C5R5</accession>
<keyword evidence="6" id="KW-0675">Receptor</keyword>
<feature type="transmembrane region" description="Helical" evidence="9">
    <location>
        <begin position="416"/>
        <end position="438"/>
    </location>
</feature>
<evidence type="ECO:0000256" key="2">
    <source>
        <dbReference type="ARBA" id="ARBA00022692"/>
    </source>
</evidence>
<name>A0A812C5R5_ACAPH</name>
<keyword evidence="3" id="KW-0732">Signal</keyword>
<dbReference type="AlphaFoldDB" id="A0A812C5R5"/>
<feature type="transmembrane region" description="Helical" evidence="9">
    <location>
        <begin position="171"/>
        <end position="189"/>
    </location>
</feature>
<dbReference type="OrthoDB" id="6099467at2759"/>
<feature type="transmembrane region" description="Helical" evidence="9">
    <location>
        <begin position="250"/>
        <end position="270"/>
    </location>
</feature>
<evidence type="ECO:0000256" key="1">
    <source>
        <dbReference type="ARBA" id="ARBA00004479"/>
    </source>
</evidence>
<feature type="transmembrane region" description="Helical" evidence="9">
    <location>
        <begin position="134"/>
        <end position="159"/>
    </location>
</feature>
<protein>
    <recommendedName>
        <fullName evidence="10">SEFIR domain-containing protein</fullName>
    </recommendedName>
</protein>
<evidence type="ECO:0000313" key="11">
    <source>
        <dbReference type="EMBL" id="CAE1257097.1"/>
    </source>
</evidence>
<evidence type="ECO:0000256" key="7">
    <source>
        <dbReference type="ARBA" id="ARBA00023180"/>
    </source>
</evidence>
<evidence type="ECO:0000256" key="3">
    <source>
        <dbReference type="ARBA" id="ARBA00022729"/>
    </source>
</evidence>
<evidence type="ECO:0000256" key="6">
    <source>
        <dbReference type="ARBA" id="ARBA00023170"/>
    </source>
</evidence>
<gene>
    <name evidence="11" type="ORF">SPHA_30571</name>
</gene>
<dbReference type="EMBL" id="CAHIKZ030001228">
    <property type="protein sequence ID" value="CAE1257097.1"/>
    <property type="molecule type" value="Genomic_DNA"/>
</dbReference>
<feature type="transmembrane region" description="Helical" evidence="9">
    <location>
        <begin position="108"/>
        <end position="128"/>
    </location>
</feature>
<feature type="transmembrane region" description="Helical" evidence="9">
    <location>
        <begin position="628"/>
        <end position="653"/>
    </location>
</feature>
<proteinExistence type="predicted"/>
<dbReference type="GO" id="GO:0030368">
    <property type="term" value="F:interleukin-17 receptor activity"/>
    <property type="evidence" value="ECO:0007669"/>
    <property type="project" value="InterPro"/>
</dbReference>
<dbReference type="GO" id="GO:0016020">
    <property type="term" value="C:membrane"/>
    <property type="evidence" value="ECO:0007669"/>
    <property type="project" value="UniProtKB-SubCell"/>
</dbReference>
<feature type="transmembrane region" description="Helical" evidence="9">
    <location>
        <begin position="282"/>
        <end position="310"/>
    </location>
</feature>
<dbReference type="InterPro" id="IPR039465">
    <property type="entry name" value="IL-17_rcpt-like"/>
</dbReference>